<evidence type="ECO:0000256" key="3">
    <source>
        <dbReference type="SAM" id="MobiDB-lite"/>
    </source>
</evidence>
<sequence length="294" mass="32415">MAATTSLLSIQNLNAKPNFPLQKCHILSHYTPIVSFKSLSYPSIRVPCLRLQCSAVQEAVVTESGEVTSPSVSSPEAEEGTKRKLYVANLPWSMSGPAIKTLFSECGTVKDVEIIKQKNGLSRGFAFVTMASPEEAHAAIEKINSYELSGRPIKVEFSKRFRKPPTPPPEGTTISTDKYNVYVSNLAWKARSAHLRELFASFDPISVRVIFNNPTGRSAGYGFVAFSTKEEAEAAIAELDGKELMERPVRLKMSERGDKQSENVAKESEDSLKMSETVDKQSENVAEESEEKVT</sequence>
<dbReference type="CDD" id="cd00590">
    <property type="entry name" value="RRM_SF"/>
    <property type="match status" value="1"/>
</dbReference>
<comment type="caution">
    <text evidence="5">The sequence shown here is derived from an EMBL/GenBank/DDBJ whole genome shotgun (WGS) entry which is preliminary data.</text>
</comment>
<dbReference type="InterPro" id="IPR012677">
    <property type="entry name" value="Nucleotide-bd_a/b_plait_sf"/>
</dbReference>
<dbReference type="Pfam" id="PF00076">
    <property type="entry name" value="RRM_1"/>
    <property type="match status" value="2"/>
</dbReference>
<gene>
    <name evidence="5" type="ORF">FCM35_KLT13723</name>
</gene>
<feature type="domain" description="RRM" evidence="4">
    <location>
        <begin position="83"/>
        <end position="160"/>
    </location>
</feature>
<evidence type="ECO:0000256" key="1">
    <source>
        <dbReference type="ARBA" id="ARBA00022884"/>
    </source>
</evidence>
<feature type="compositionally biased region" description="Acidic residues" evidence="3">
    <location>
        <begin position="285"/>
        <end position="294"/>
    </location>
</feature>
<dbReference type="OrthoDB" id="439808at2759"/>
<protein>
    <submittedName>
        <fullName evidence="5">Ribonucleoprotein</fullName>
    </submittedName>
</protein>
<dbReference type="PANTHER" id="PTHR48025:SF6">
    <property type="entry name" value="RRM DOMAIN-CONTAINING PROTEIN"/>
    <property type="match status" value="1"/>
</dbReference>
<evidence type="ECO:0000256" key="2">
    <source>
        <dbReference type="PROSITE-ProRule" id="PRU00176"/>
    </source>
</evidence>
<proteinExistence type="predicted"/>
<dbReference type="SMART" id="SM00360">
    <property type="entry name" value="RRM"/>
    <property type="match status" value="2"/>
</dbReference>
<dbReference type="InterPro" id="IPR050502">
    <property type="entry name" value="Euk_RNA-bind_prot"/>
</dbReference>
<dbReference type="GO" id="GO:1901259">
    <property type="term" value="P:chloroplast rRNA processing"/>
    <property type="evidence" value="ECO:0007669"/>
    <property type="project" value="TreeGrafter"/>
</dbReference>
<feature type="region of interest" description="Disordered" evidence="3">
    <location>
        <begin position="247"/>
        <end position="294"/>
    </location>
</feature>
<dbReference type="Proteomes" id="UP000623129">
    <property type="component" value="Unassembled WGS sequence"/>
</dbReference>
<evidence type="ECO:0000313" key="5">
    <source>
        <dbReference type="EMBL" id="KAF3321507.1"/>
    </source>
</evidence>
<feature type="domain" description="RRM" evidence="4">
    <location>
        <begin position="179"/>
        <end position="256"/>
    </location>
</feature>
<dbReference type="Gene3D" id="3.30.70.330">
    <property type="match status" value="2"/>
</dbReference>
<feature type="compositionally biased region" description="Basic and acidic residues" evidence="3">
    <location>
        <begin position="247"/>
        <end position="282"/>
    </location>
</feature>
<evidence type="ECO:0000259" key="4">
    <source>
        <dbReference type="PROSITE" id="PS50102"/>
    </source>
</evidence>
<accession>A0A833V2T8</accession>
<dbReference type="PROSITE" id="PS50102">
    <property type="entry name" value="RRM"/>
    <property type="match status" value="2"/>
</dbReference>
<dbReference type="EMBL" id="SWLB01000026">
    <property type="protein sequence ID" value="KAF3321507.1"/>
    <property type="molecule type" value="Genomic_DNA"/>
</dbReference>
<dbReference type="InterPro" id="IPR035979">
    <property type="entry name" value="RBD_domain_sf"/>
</dbReference>
<dbReference type="GO" id="GO:0009535">
    <property type="term" value="C:chloroplast thylakoid membrane"/>
    <property type="evidence" value="ECO:0007669"/>
    <property type="project" value="TreeGrafter"/>
</dbReference>
<evidence type="ECO:0000313" key="6">
    <source>
        <dbReference type="Proteomes" id="UP000623129"/>
    </source>
</evidence>
<dbReference type="InterPro" id="IPR000504">
    <property type="entry name" value="RRM_dom"/>
</dbReference>
<dbReference type="SUPFAM" id="SSF54928">
    <property type="entry name" value="RNA-binding domain, RBD"/>
    <property type="match status" value="2"/>
</dbReference>
<dbReference type="AlphaFoldDB" id="A0A833V2T8"/>
<reference evidence="5" key="1">
    <citation type="submission" date="2020-01" db="EMBL/GenBank/DDBJ databases">
        <title>Genome sequence of Kobresia littledalei, the first chromosome-level genome in the family Cyperaceae.</title>
        <authorList>
            <person name="Qu G."/>
        </authorList>
    </citation>
    <scope>NUCLEOTIDE SEQUENCE</scope>
    <source>
        <strain evidence="5">C.B.Clarke</strain>
        <tissue evidence="5">Leaf</tissue>
    </source>
</reference>
<dbReference type="GO" id="GO:1990904">
    <property type="term" value="C:ribonucleoprotein complex"/>
    <property type="evidence" value="ECO:0007669"/>
    <property type="project" value="UniProtKB-KW"/>
</dbReference>
<dbReference type="PANTHER" id="PTHR48025">
    <property type="entry name" value="OS02G0815200 PROTEIN"/>
    <property type="match status" value="1"/>
</dbReference>
<keyword evidence="5" id="KW-0687">Ribonucleoprotein</keyword>
<organism evidence="5 6">
    <name type="scientific">Carex littledalei</name>
    <dbReference type="NCBI Taxonomy" id="544730"/>
    <lineage>
        <taxon>Eukaryota</taxon>
        <taxon>Viridiplantae</taxon>
        <taxon>Streptophyta</taxon>
        <taxon>Embryophyta</taxon>
        <taxon>Tracheophyta</taxon>
        <taxon>Spermatophyta</taxon>
        <taxon>Magnoliopsida</taxon>
        <taxon>Liliopsida</taxon>
        <taxon>Poales</taxon>
        <taxon>Cyperaceae</taxon>
        <taxon>Cyperoideae</taxon>
        <taxon>Cariceae</taxon>
        <taxon>Carex</taxon>
        <taxon>Carex subgen. Euthyceras</taxon>
    </lineage>
</organism>
<keyword evidence="6" id="KW-1185">Reference proteome</keyword>
<keyword evidence="1 2" id="KW-0694">RNA-binding</keyword>
<name>A0A833V2T8_9POAL</name>
<dbReference type="GO" id="GO:0003729">
    <property type="term" value="F:mRNA binding"/>
    <property type="evidence" value="ECO:0007669"/>
    <property type="project" value="TreeGrafter"/>
</dbReference>